<comment type="caution">
    <text evidence="2">The sequence shown here is derived from an EMBL/GenBank/DDBJ whole genome shotgun (WGS) entry which is preliminary data.</text>
</comment>
<proteinExistence type="predicted"/>
<evidence type="ECO:0000313" key="3">
    <source>
        <dbReference type="Proteomes" id="UP001557470"/>
    </source>
</evidence>
<feature type="region of interest" description="Disordered" evidence="1">
    <location>
        <begin position="53"/>
        <end position="164"/>
    </location>
</feature>
<name>A0ABD0XA72_UMBPY</name>
<protein>
    <submittedName>
        <fullName evidence="2">Uncharacterized protein</fullName>
    </submittedName>
</protein>
<reference evidence="2 3" key="1">
    <citation type="submission" date="2024-06" db="EMBL/GenBank/DDBJ databases">
        <authorList>
            <person name="Pan Q."/>
            <person name="Wen M."/>
            <person name="Jouanno E."/>
            <person name="Zahm M."/>
            <person name="Klopp C."/>
            <person name="Cabau C."/>
            <person name="Louis A."/>
            <person name="Berthelot C."/>
            <person name="Parey E."/>
            <person name="Roest Crollius H."/>
            <person name="Montfort J."/>
            <person name="Robinson-Rechavi M."/>
            <person name="Bouchez O."/>
            <person name="Lampietro C."/>
            <person name="Lopez Roques C."/>
            <person name="Donnadieu C."/>
            <person name="Postlethwait J."/>
            <person name="Bobe J."/>
            <person name="Verreycken H."/>
            <person name="Guiguen Y."/>
        </authorList>
    </citation>
    <scope>NUCLEOTIDE SEQUENCE [LARGE SCALE GENOMIC DNA]</scope>
    <source>
        <strain evidence="2">Up_M1</strain>
        <tissue evidence="2">Testis</tissue>
    </source>
</reference>
<keyword evidence="3" id="KW-1185">Reference proteome</keyword>
<feature type="compositionally biased region" description="Polar residues" evidence="1">
    <location>
        <begin position="137"/>
        <end position="149"/>
    </location>
</feature>
<evidence type="ECO:0000256" key="1">
    <source>
        <dbReference type="SAM" id="MobiDB-lite"/>
    </source>
</evidence>
<organism evidence="2 3">
    <name type="scientific">Umbra pygmaea</name>
    <name type="common">Eastern mudminnow</name>
    <dbReference type="NCBI Taxonomy" id="75934"/>
    <lineage>
        <taxon>Eukaryota</taxon>
        <taxon>Metazoa</taxon>
        <taxon>Chordata</taxon>
        <taxon>Craniata</taxon>
        <taxon>Vertebrata</taxon>
        <taxon>Euteleostomi</taxon>
        <taxon>Actinopterygii</taxon>
        <taxon>Neopterygii</taxon>
        <taxon>Teleostei</taxon>
        <taxon>Protacanthopterygii</taxon>
        <taxon>Esociformes</taxon>
        <taxon>Umbridae</taxon>
        <taxon>Umbra</taxon>
    </lineage>
</organism>
<gene>
    <name evidence="2" type="ORF">UPYG_G00064940</name>
</gene>
<evidence type="ECO:0000313" key="2">
    <source>
        <dbReference type="EMBL" id="KAL1005866.1"/>
    </source>
</evidence>
<dbReference type="Proteomes" id="UP001557470">
    <property type="component" value="Unassembled WGS sequence"/>
</dbReference>
<dbReference type="EMBL" id="JAGEUA010000002">
    <property type="protein sequence ID" value="KAL1005866.1"/>
    <property type="molecule type" value="Genomic_DNA"/>
</dbReference>
<dbReference type="AlphaFoldDB" id="A0ABD0XA72"/>
<sequence length="203" mass="22155">MFSSRVPAASVKMVGGSCARRLARRSRSALIAALTVLLVQTLIVWNFSSLDSGDEGENGGGGGSNLREKRERVGGGSYKGSSEYMKRGVPLPHDAPDGKRTVRHIQQPDVYYSHRPKEKVRVDSNNENSVPKDFENIDNSNFGARSQPQRQPPGGAGINKPREKLQEKVQQAAWKDNTPILSRSSNEVLQYGRAVAQNATLPG</sequence>
<feature type="compositionally biased region" description="Basic and acidic residues" evidence="1">
    <location>
        <begin position="119"/>
        <end position="135"/>
    </location>
</feature>
<accession>A0ABD0XA72</accession>